<accession>A0A2M7H2K4</accession>
<organism evidence="1 2">
    <name type="scientific">Candidatus Kerfeldbacteria bacterium CG15_BIG_FIL_POST_REV_8_21_14_020_45_12</name>
    <dbReference type="NCBI Taxonomy" id="2014247"/>
    <lineage>
        <taxon>Bacteria</taxon>
        <taxon>Candidatus Kerfeldiibacteriota</taxon>
    </lineage>
</organism>
<protein>
    <submittedName>
        <fullName evidence="1">Uncharacterized protein</fullName>
    </submittedName>
</protein>
<name>A0A2M7H2K4_9BACT</name>
<reference evidence="1 2" key="1">
    <citation type="submission" date="2017-09" db="EMBL/GenBank/DDBJ databases">
        <title>Depth-based differentiation of microbial function through sediment-hosted aquifers and enrichment of novel symbionts in the deep terrestrial subsurface.</title>
        <authorList>
            <person name="Probst A.J."/>
            <person name="Ladd B."/>
            <person name="Jarett J.K."/>
            <person name="Geller-Mcgrath D.E."/>
            <person name="Sieber C.M."/>
            <person name="Emerson J.B."/>
            <person name="Anantharaman K."/>
            <person name="Thomas B.C."/>
            <person name="Malmstrom R."/>
            <person name="Stieglmeier M."/>
            <person name="Klingl A."/>
            <person name="Woyke T."/>
            <person name="Ryan C.M."/>
            <person name="Banfield J.F."/>
        </authorList>
    </citation>
    <scope>NUCLEOTIDE SEQUENCE [LARGE SCALE GENOMIC DNA]</scope>
    <source>
        <strain evidence="1">CG15_BIG_FIL_POST_REV_8_21_14_020_45_12</strain>
    </source>
</reference>
<gene>
    <name evidence="1" type="ORF">COW24_05185</name>
</gene>
<dbReference type="EMBL" id="PFGC01000051">
    <property type="protein sequence ID" value="PIW36476.1"/>
    <property type="molecule type" value="Genomic_DNA"/>
</dbReference>
<dbReference type="Proteomes" id="UP000230292">
    <property type="component" value="Unassembled WGS sequence"/>
</dbReference>
<evidence type="ECO:0000313" key="1">
    <source>
        <dbReference type="EMBL" id="PIW36476.1"/>
    </source>
</evidence>
<dbReference type="AlphaFoldDB" id="A0A2M7H2K4"/>
<sequence length="484" mass="55394">MSRSPEQKQLARDQYDELSRGVNSILKERPPQEWWFGIMRYLKRVERSLEQLEPEVRQYVQDVLTQVYDVLMGERTEEAVTDIDKASRANIVIHKISHIIEALTPDREHGEIYKVTRLSLESLVSERPDRLRFSTERTLKIGGGEIELEAPVKCISIYSEIRDEWYPIPLPLSDKMAHKGGAPRVLVKILAGAPAETIEAELPPNDFDVIAVGDQAQAELEAKAIGVDKDGVEMVQKVDYQQYFSSRDIDLNSCLLAGDKLIYSDAAETAAQTGKIQIFADDRGLYGSEFYYYDKERIIKNRGLYRLFKFVAEGKATGFDFNKLNEQVDFGIYWLVLGRKFMRKDDPGYHLNRLFDLAKQTGQVRPGEKNIIDVLDRAHQEFPFFDFGEKSLDEVGLAQWLGRKLTKFSGKTFRMRNGIPSNLTMERTPGDTKPYLVSLDDYQADDNADLQVGLDVAGYLERCRQRTDEYQETVLESAIEVTDQ</sequence>
<proteinExistence type="predicted"/>
<comment type="caution">
    <text evidence="1">The sequence shown here is derived from an EMBL/GenBank/DDBJ whole genome shotgun (WGS) entry which is preliminary data.</text>
</comment>
<evidence type="ECO:0000313" key="2">
    <source>
        <dbReference type="Proteomes" id="UP000230292"/>
    </source>
</evidence>